<keyword evidence="1" id="KW-0732">Signal</keyword>
<feature type="chain" id="PRO_5047351435" evidence="1">
    <location>
        <begin position="28"/>
        <end position="112"/>
    </location>
</feature>
<evidence type="ECO:0000256" key="1">
    <source>
        <dbReference type="SAM" id="SignalP"/>
    </source>
</evidence>
<sequence>MRTPYAMRLAVCQIALIAAVIAPFTLADDVPPPLPAEDSEGVAAEEPEVRIVEKGDATVAEYRIHGKLYMMKVMPRIGPAYYLIDREGNGRFERDDTGGPDLAVPRWVLFSW</sequence>
<dbReference type="Proteomes" id="UP001061302">
    <property type="component" value="Chromosome"/>
</dbReference>
<dbReference type="Gene3D" id="2.20.130.30">
    <property type="entry name" value="Protein of unknown function DUF2782"/>
    <property type="match status" value="1"/>
</dbReference>
<reference evidence="2" key="1">
    <citation type="submission" date="2022-10" db="EMBL/GenBank/DDBJ databases">
        <title>Chitiniphilus purpureus sp. nov., a novel chitin-degrading bacterium isolated from crawfish pond sediment.</title>
        <authorList>
            <person name="Li K."/>
        </authorList>
    </citation>
    <scope>NUCLEOTIDE SEQUENCE</scope>
    <source>
        <strain evidence="2">CD1</strain>
    </source>
</reference>
<gene>
    <name evidence="2" type="ORF">N8I74_03130</name>
</gene>
<evidence type="ECO:0000313" key="3">
    <source>
        <dbReference type="Proteomes" id="UP001061302"/>
    </source>
</evidence>
<organism evidence="2 3">
    <name type="scientific">Chitiniphilus purpureus</name>
    <dbReference type="NCBI Taxonomy" id="2981137"/>
    <lineage>
        <taxon>Bacteria</taxon>
        <taxon>Pseudomonadati</taxon>
        <taxon>Pseudomonadota</taxon>
        <taxon>Betaproteobacteria</taxon>
        <taxon>Neisseriales</taxon>
        <taxon>Chitinibacteraceae</taxon>
        <taxon>Chitiniphilus</taxon>
    </lineage>
</organism>
<dbReference type="Pfam" id="PF11191">
    <property type="entry name" value="DUF2782"/>
    <property type="match status" value="1"/>
</dbReference>
<dbReference type="RefSeq" id="WP_263125466.1">
    <property type="nucleotide sequence ID" value="NZ_CP106753.1"/>
</dbReference>
<proteinExistence type="predicted"/>
<feature type="signal peptide" evidence="1">
    <location>
        <begin position="1"/>
        <end position="27"/>
    </location>
</feature>
<dbReference type="InterPro" id="IPR021357">
    <property type="entry name" value="DUF2782"/>
</dbReference>
<evidence type="ECO:0000313" key="2">
    <source>
        <dbReference type="EMBL" id="UXY16029.1"/>
    </source>
</evidence>
<protein>
    <submittedName>
        <fullName evidence="2">DUF2782 domain-containing protein</fullName>
    </submittedName>
</protein>
<dbReference type="EMBL" id="CP106753">
    <property type="protein sequence ID" value="UXY16029.1"/>
    <property type="molecule type" value="Genomic_DNA"/>
</dbReference>
<name>A0ABY6DNS0_9NEIS</name>
<accession>A0ABY6DNS0</accession>
<keyword evidence="3" id="KW-1185">Reference proteome</keyword>